<dbReference type="Proteomes" id="UP000720124">
    <property type="component" value="Unassembled WGS sequence"/>
</dbReference>
<comment type="caution">
    <text evidence="1">The sequence shown here is derived from an EMBL/GenBank/DDBJ whole genome shotgun (WGS) entry which is preliminary data.</text>
</comment>
<reference evidence="1 2" key="1">
    <citation type="submission" date="2020-06" db="EMBL/GenBank/DDBJ databases">
        <title>Global-level population genomics: horizontal gene transfer, symbiosis and evolution in Rhizobia.</title>
        <authorList>
            <person name="Gai Y."/>
        </authorList>
    </citation>
    <scope>NUCLEOTIDE SEQUENCE [LARGE SCALE GENOMIC DNA]</scope>
    <source>
        <strain evidence="1 2">PLR6_1b</strain>
    </source>
</reference>
<accession>A0ABS7LRU8</accession>
<evidence type="ECO:0000313" key="1">
    <source>
        <dbReference type="EMBL" id="MBY3594177.1"/>
    </source>
</evidence>
<evidence type="ECO:0008006" key="3">
    <source>
        <dbReference type="Google" id="ProtNLM"/>
    </source>
</evidence>
<proteinExistence type="predicted"/>
<evidence type="ECO:0000313" key="2">
    <source>
        <dbReference type="Proteomes" id="UP000720124"/>
    </source>
</evidence>
<organism evidence="1 2">
    <name type="scientific">Rhizobium bangladeshense</name>
    <dbReference type="NCBI Taxonomy" id="1138189"/>
    <lineage>
        <taxon>Bacteria</taxon>
        <taxon>Pseudomonadati</taxon>
        <taxon>Pseudomonadota</taxon>
        <taxon>Alphaproteobacteria</taxon>
        <taxon>Hyphomicrobiales</taxon>
        <taxon>Rhizobiaceae</taxon>
        <taxon>Rhizobium/Agrobacterium group</taxon>
        <taxon>Rhizobium</taxon>
    </lineage>
</organism>
<dbReference type="RefSeq" id="WP_222012532.1">
    <property type="nucleotide sequence ID" value="NZ_JABTXI010000020.1"/>
</dbReference>
<dbReference type="EMBL" id="JABTXI010000020">
    <property type="protein sequence ID" value="MBY3594177.1"/>
    <property type="molecule type" value="Genomic_DNA"/>
</dbReference>
<keyword evidence="2" id="KW-1185">Reference proteome</keyword>
<gene>
    <name evidence="1" type="ORF">HJA87_30575</name>
</gene>
<sequence length="200" mass="22465">MAKLLTLSKEEILKRALYCIDRLTDNSGRRAVAARAVGVSLRAIESWCEPADPRSVPAASLMKLVIEAHFHELRIGTISKIIDIYDENDDLIGSANSAADASFLADVHRGRVVMRPTKIERFSSSIVMSEEQLLRSRLRKIVASGKIDIRQICGTLGCDEYVLIDMQSEINRHQFGRMPDRTGVEILESYMRSQTEEWAA</sequence>
<name>A0ABS7LRU8_9HYPH</name>
<protein>
    <recommendedName>
        <fullName evidence="3">XRE family transcriptional regulator</fullName>
    </recommendedName>
</protein>